<protein>
    <recommendedName>
        <fullName evidence="3">TIGR04141 family sporadically distributed protein</fullName>
    </recommendedName>
</protein>
<reference evidence="1 2" key="1">
    <citation type="submission" date="2019-02" db="EMBL/GenBank/DDBJ databases">
        <title>Complete Genome Sequence and Methylome Analysis of free living Spirochaetas.</title>
        <authorList>
            <person name="Fomenkov A."/>
            <person name="Dubinina G."/>
            <person name="Leshcheva N."/>
            <person name="Mikheeva N."/>
            <person name="Grabovich M."/>
            <person name="Vincze T."/>
            <person name="Roberts R.J."/>
        </authorList>
    </citation>
    <scope>NUCLEOTIDE SEQUENCE [LARGE SCALE GENOMIC DNA]</scope>
    <source>
        <strain evidence="1 2">K2</strain>
    </source>
</reference>
<dbReference type="KEGG" id="ock:EXM22_09415"/>
<dbReference type="Proteomes" id="UP000324209">
    <property type="component" value="Chromosome"/>
</dbReference>
<accession>A0A5C1QNR2</accession>
<evidence type="ECO:0000313" key="2">
    <source>
        <dbReference type="Proteomes" id="UP000324209"/>
    </source>
</evidence>
<organism evidence="1 2">
    <name type="scientific">Oceanispirochaeta crateris</name>
    <dbReference type="NCBI Taxonomy" id="2518645"/>
    <lineage>
        <taxon>Bacteria</taxon>
        <taxon>Pseudomonadati</taxon>
        <taxon>Spirochaetota</taxon>
        <taxon>Spirochaetia</taxon>
        <taxon>Spirochaetales</taxon>
        <taxon>Spirochaetaceae</taxon>
        <taxon>Oceanispirochaeta</taxon>
    </lineage>
</organism>
<dbReference type="Pfam" id="PF19614">
    <property type="entry name" value="DUF6119"/>
    <property type="match status" value="1"/>
</dbReference>
<dbReference type="AlphaFoldDB" id="A0A5C1QNR2"/>
<evidence type="ECO:0000313" key="1">
    <source>
        <dbReference type="EMBL" id="QEN08194.1"/>
    </source>
</evidence>
<proteinExistence type="predicted"/>
<sequence length="592" mass="69181">MANTSDLKVYLIKKDENIEKLSEYLVDEKGYIEVNTKNLIQKQMNVTFLFLLSNSYNKPDWYNLIHSYIELDASIFKLDQKQDLLFYNHSFIGIIEDSDNKYLICGGGAANTLYKSIEQSFGIKILERLFDQDENKIEMVDDKGLIGDILASSRYYRRGRSIIYEDDFGKYFQKILVRLSKDQIESVLPEYAKFRSKKMGDSVAVSGSNCFNIKGKIDFITLIKTLKDISTILRSPPKPLFNTKLKPLSSRSDKSLILQLENLLISKIILMILKKREFDFDICSKDIEAFYSSSAYEICIPILSFTDKNQKNTITSDDIDKIRTGSFIDEIIIHIQKSKEYKAAQNKINFIHNLFTSIYLKTYDSSSHVTTEDKIINYIQTELNHKNISYFLLDSVWYELKTKFDDDLNEKFIRRVTKNINNLQFIKNWPIGMDENEYNELYDNKVNPIFLHKILIGYIEICDVIYIEKNVTYIIHVKDDLDSKIRDLTSQAFISSRIIEEEKRSKNKENLKKLYKSAVANKRLDSSKIDENCFIEYFTKNKIEYCLVVRPKGKTEKDIKEGKFSSRIAKFSLFELSTIMYGGEMKLHIVIR</sequence>
<dbReference type="OrthoDB" id="740138at2"/>
<dbReference type="InterPro" id="IPR026487">
    <property type="entry name" value="CHP04141"/>
</dbReference>
<keyword evidence="2" id="KW-1185">Reference proteome</keyword>
<dbReference type="NCBIfam" id="TIGR04141">
    <property type="entry name" value="TIGR04141 family sporadically distributed protein"/>
    <property type="match status" value="1"/>
</dbReference>
<gene>
    <name evidence="1" type="ORF">EXM22_09415</name>
</gene>
<dbReference type="EMBL" id="CP036150">
    <property type="protein sequence ID" value="QEN08194.1"/>
    <property type="molecule type" value="Genomic_DNA"/>
</dbReference>
<name>A0A5C1QNR2_9SPIO</name>
<evidence type="ECO:0008006" key="3">
    <source>
        <dbReference type="Google" id="ProtNLM"/>
    </source>
</evidence>
<dbReference type="RefSeq" id="WP_149486274.1">
    <property type="nucleotide sequence ID" value="NZ_CP036150.1"/>
</dbReference>